<dbReference type="PANTHER" id="PTHR45786:SF74">
    <property type="entry name" value="ATP-DEPENDENT DNA HELICASE"/>
    <property type="match status" value="1"/>
</dbReference>
<proteinExistence type="predicted"/>
<dbReference type="EMBL" id="NIDF01000257">
    <property type="protein sequence ID" value="TYJ51365.1"/>
    <property type="molecule type" value="Genomic_DNA"/>
</dbReference>
<keyword evidence="2" id="KW-1185">Reference proteome</keyword>
<gene>
    <name evidence="1" type="ORF">B9479_008066</name>
</gene>
<dbReference type="Proteomes" id="UP000322245">
    <property type="component" value="Unassembled WGS sequence"/>
</dbReference>
<dbReference type="AlphaFoldDB" id="A0A5D3AIK3"/>
<evidence type="ECO:0000313" key="1">
    <source>
        <dbReference type="EMBL" id="TYJ51365.1"/>
    </source>
</evidence>
<comment type="caution">
    <text evidence="1">The sequence shown here is derived from an EMBL/GenBank/DDBJ whole genome shotgun (WGS) entry which is preliminary data.</text>
</comment>
<organism evidence="1 2">
    <name type="scientific">Cryptococcus floricola</name>
    <dbReference type="NCBI Taxonomy" id="2591691"/>
    <lineage>
        <taxon>Eukaryota</taxon>
        <taxon>Fungi</taxon>
        <taxon>Dikarya</taxon>
        <taxon>Basidiomycota</taxon>
        <taxon>Agaricomycotina</taxon>
        <taxon>Tremellomycetes</taxon>
        <taxon>Tremellales</taxon>
        <taxon>Cryptococcaceae</taxon>
        <taxon>Cryptococcus</taxon>
    </lineage>
</organism>
<protein>
    <submittedName>
        <fullName evidence="1">Uncharacterized protein</fullName>
    </submittedName>
</protein>
<name>A0A5D3AIK3_9TREE</name>
<reference evidence="1 2" key="1">
    <citation type="submission" date="2017-05" db="EMBL/GenBank/DDBJ databases">
        <title>The Genome Sequence of Tsuchiyaea wingfieldii DSM 27421.</title>
        <authorList>
            <person name="Cuomo C."/>
            <person name="Passer A."/>
            <person name="Billmyre B."/>
            <person name="Heitman J."/>
        </authorList>
    </citation>
    <scope>NUCLEOTIDE SEQUENCE [LARGE SCALE GENOMIC DNA]</scope>
    <source>
        <strain evidence="1 2">DSM 27421</strain>
    </source>
</reference>
<accession>A0A5D3AIK3</accession>
<evidence type="ECO:0000313" key="2">
    <source>
        <dbReference type="Proteomes" id="UP000322245"/>
    </source>
</evidence>
<sequence length="159" mass="17692">MVSPMPNIWSEGYGTAFINSITDRDRPNVKHFHSIIDTIEGDNPLSIQSWEPAGSHHELEAKEFRKQARNYNGAMAMASMNFKKEDKSVYGAKGIYTFSISGRVYHQLGSLLPPPDGNVRWAQIYIADMSMSLKLPNTSPHQQTPLLPVPFASLAASQT</sequence>
<dbReference type="PANTHER" id="PTHR45786">
    <property type="entry name" value="DNA BINDING PROTEIN-LIKE"/>
    <property type="match status" value="1"/>
</dbReference>